<name>A0A7K3M1A3_9ACTN</name>
<feature type="domain" description="Putative restriction endonuclease" evidence="1">
    <location>
        <begin position="29"/>
        <end position="185"/>
    </location>
</feature>
<keyword evidence="2" id="KW-0255">Endonuclease</keyword>
<keyword evidence="3" id="KW-1185">Reference proteome</keyword>
<keyword evidence="2" id="KW-0540">Nuclease</keyword>
<sequence>MITGNSGPGGGTMTLMAVMPRATDDWTVDDLTQLPDDGLRYELVDGMLLVSPAPTPIHQRAVRQLTLALEAACPSHLEVFFAPLDWQPDQRNSLEPDLLVVAKKDIGEKLITAPLRLAVEVMSASSRLRDTTLKFAKYAEGGVESYWIVDPSKPSIVAYDLRDGEYVQVGYGDRDTSVALANPFPVTVVPASLVAG</sequence>
<dbReference type="Gene3D" id="3.90.1570.10">
    <property type="entry name" value="tt1808, chain A"/>
    <property type="match status" value="1"/>
</dbReference>
<dbReference type="InterPro" id="IPR008538">
    <property type="entry name" value="Uma2"/>
</dbReference>
<dbReference type="EMBL" id="WLZY01000002">
    <property type="protein sequence ID" value="NDL57076.1"/>
    <property type="molecule type" value="Genomic_DNA"/>
</dbReference>
<dbReference type="GO" id="GO:0004519">
    <property type="term" value="F:endonuclease activity"/>
    <property type="evidence" value="ECO:0007669"/>
    <property type="project" value="UniProtKB-KW"/>
</dbReference>
<dbReference type="CDD" id="cd06260">
    <property type="entry name" value="DUF820-like"/>
    <property type="match status" value="1"/>
</dbReference>
<comment type="caution">
    <text evidence="2">The sequence shown here is derived from an EMBL/GenBank/DDBJ whole genome shotgun (WGS) entry which is preliminary data.</text>
</comment>
<evidence type="ECO:0000313" key="2">
    <source>
        <dbReference type="EMBL" id="NDL57076.1"/>
    </source>
</evidence>
<dbReference type="Proteomes" id="UP000460435">
    <property type="component" value="Unassembled WGS sequence"/>
</dbReference>
<dbReference type="PANTHER" id="PTHR35400">
    <property type="entry name" value="SLR1083 PROTEIN"/>
    <property type="match status" value="1"/>
</dbReference>
<keyword evidence="2" id="KW-0378">Hydrolase</keyword>
<dbReference type="AlphaFoldDB" id="A0A7K3M1A3"/>
<dbReference type="Pfam" id="PF05685">
    <property type="entry name" value="Uma2"/>
    <property type="match status" value="1"/>
</dbReference>
<accession>A0A7K3M1A3</accession>
<gene>
    <name evidence="2" type="ORF">F7O44_08345</name>
</gene>
<dbReference type="SUPFAM" id="SSF52980">
    <property type="entry name" value="Restriction endonuclease-like"/>
    <property type="match status" value="1"/>
</dbReference>
<dbReference type="PANTHER" id="PTHR35400:SF3">
    <property type="entry name" value="SLL1072 PROTEIN"/>
    <property type="match status" value="1"/>
</dbReference>
<proteinExistence type="predicted"/>
<dbReference type="InterPro" id="IPR011335">
    <property type="entry name" value="Restrct_endonuc-II-like"/>
</dbReference>
<protein>
    <submittedName>
        <fullName evidence="2">Uma2 family endonuclease</fullName>
    </submittedName>
</protein>
<evidence type="ECO:0000259" key="1">
    <source>
        <dbReference type="Pfam" id="PF05685"/>
    </source>
</evidence>
<evidence type="ECO:0000313" key="3">
    <source>
        <dbReference type="Proteomes" id="UP000460435"/>
    </source>
</evidence>
<organism evidence="2 3">
    <name type="scientific">Phytoactinopolyspora mesophila</name>
    <dbReference type="NCBI Taxonomy" id="2650750"/>
    <lineage>
        <taxon>Bacteria</taxon>
        <taxon>Bacillati</taxon>
        <taxon>Actinomycetota</taxon>
        <taxon>Actinomycetes</taxon>
        <taxon>Jiangellales</taxon>
        <taxon>Jiangellaceae</taxon>
        <taxon>Phytoactinopolyspora</taxon>
    </lineage>
</organism>
<reference evidence="2 3" key="1">
    <citation type="submission" date="2019-11" db="EMBL/GenBank/DDBJ databases">
        <authorList>
            <person name="Li X.-J."/>
            <person name="Feng X.-M."/>
        </authorList>
    </citation>
    <scope>NUCLEOTIDE SEQUENCE [LARGE SCALE GENOMIC DNA]</scope>
    <source>
        <strain evidence="2 3">XMNu-373</strain>
    </source>
</reference>
<dbReference type="InterPro" id="IPR012296">
    <property type="entry name" value="Nuclease_put_TT1808"/>
</dbReference>